<dbReference type="AlphaFoldDB" id="A0A2D2CYM8"/>
<dbReference type="RefSeq" id="WP_003611035.1">
    <property type="nucleotide sequence ID" value="NZ_ADVE02000001.1"/>
</dbReference>
<protein>
    <recommendedName>
        <fullName evidence="10">CRISPR-associated endonuclease Cas1</fullName>
        <ecNumber evidence="10">3.1.-.-</ecNumber>
    </recommendedName>
</protein>
<keyword evidence="3 10" id="KW-0255">Endonuclease</keyword>
<name>A0A2D2CYM8_METT3</name>
<keyword evidence="2 10" id="KW-0479">Metal-binding</keyword>
<evidence type="ECO:0000256" key="4">
    <source>
        <dbReference type="ARBA" id="ARBA00022801"/>
    </source>
</evidence>
<proteinExistence type="inferred from homology"/>
<feature type="binding site" evidence="10">
    <location>
        <position position="202"/>
    </location>
    <ligand>
        <name>Mn(2+)</name>
        <dbReference type="ChEBI" id="CHEBI:29035"/>
    </ligand>
</feature>
<dbReference type="Gene3D" id="3.100.10.20">
    <property type="entry name" value="CRISPR-associated endonuclease Cas1, N-terminal domain"/>
    <property type="match status" value="1"/>
</dbReference>
<dbReference type="GO" id="GO:0051607">
    <property type="term" value="P:defense response to virus"/>
    <property type="evidence" value="ECO:0007669"/>
    <property type="project" value="UniProtKB-UniRule"/>
</dbReference>
<dbReference type="GO" id="GO:0004520">
    <property type="term" value="F:DNA endonuclease activity"/>
    <property type="evidence" value="ECO:0007669"/>
    <property type="project" value="InterPro"/>
</dbReference>
<evidence type="ECO:0000256" key="10">
    <source>
        <dbReference type="HAMAP-Rule" id="MF_01470"/>
    </source>
</evidence>
<dbReference type="PANTHER" id="PTHR34353:SF2">
    <property type="entry name" value="CRISPR-ASSOCIATED ENDONUCLEASE CAS1 1"/>
    <property type="match status" value="1"/>
</dbReference>
<dbReference type="Gene3D" id="1.20.120.920">
    <property type="entry name" value="CRISPR-associated endonuclease Cas1, C-terminal domain"/>
    <property type="match status" value="1"/>
</dbReference>
<evidence type="ECO:0000256" key="7">
    <source>
        <dbReference type="ARBA" id="ARBA00023125"/>
    </source>
</evidence>
<dbReference type="GO" id="GO:0046872">
    <property type="term" value="F:metal ion binding"/>
    <property type="evidence" value="ECO:0007669"/>
    <property type="project" value="UniProtKB-UniRule"/>
</dbReference>
<gene>
    <name evidence="10" type="primary">cas1</name>
    <name evidence="11" type="ORF">CQW49_07980</name>
</gene>
<organism evidence="11 12">
    <name type="scientific">Methylosinus trichosporium (strain ATCC 35070 / NCIMB 11131 / UNIQEM 75 / OB3b)</name>
    <dbReference type="NCBI Taxonomy" id="595536"/>
    <lineage>
        <taxon>Bacteria</taxon>
        <taxon>Pseudomonadati</taxon>
        <taxon>Pseudomonadota</taxon>
        <taxon>Alphaproteobacteria</taxon>
        <taxon>Hyphomicrobiales</taxon>
        <taxon>Methylocystaceae</taxon>
        <taxon>Methylosinus</taxon>
    </lineage>
</organism>
<dbReference type="InterPro" id="IPR050646">
    <property type="entry name" value="Cas1"/>
</dbReference>
<evidence type="ECO:0000256" key="5">
    <source>
        <dbReference type="ARBA" id="ARBA00022842"/>
    </source>
</evidence>
<accession>A0A2D2CYM8</accession>
<evidence type="ECO:0000256" key="2">
    <source>
        <dbReference type="ARBA" id="ARBA00022723"/>
    </source>
</evidence>
<dbReference type="InterPro" id="IPR042211">
    <property type="entry name" value="CRISPR-assoc_Cas1_N"/>
</dbReference>
<keyword evidence="1 10" id="KW-0540">Nuclease</keyword>
<dbReference type="GO" id="GO:0003677">
    <property type="term" value="F:DNA binding"/>
    <property type="evidence" value="ECO:0007669"/>
    <property type="project" value="UniProtKB-KW"/>
</dbReference>
<evidence type="ECO:0000313" key="12">
    <source>
        <dbReference type="Proteomes" id="UP000230709"/>
    </source>
</evidence>
<comment type="similarity">
    <text evidence="10">Belongs to the CRISPR-associated endonuclease Cas1 family.</text>
</comment>
<feature type="binding site" evidence="10">
    <location>
        <position position="146"/>
    </location>
    <ligand>
        <name>Mn(2+)</name>
        <dbReference type="ChEBI" id="CHEBI:29035"/>
    </ligand>
</feature>
<evidence type="ECO:0000256" key="6">
    <source>
        <dbReference type="ARBA" id="ARBA00023118"/>
    </source>
</evidence>
<feature type="binding site" evidence="10">
    <location>
        <position position="217"/>
    </location>
    <ligand>
        <name>Mn(2+)</name>
        <dbReference type="ChEBI" id="CHEBI:29035"/>
    </ligand>
</feature>
<comment type="subunit">
    <text evidence="9 10">Homodimer, forms a heterotetramer with a Cas2 homodimer.</text>
</comment>
<keyword evidence="7 10" id="KW-0238">DNA-binding</keyword>
<dbReference type="STRING" id="595536.GCA_000178815_03554"/>
<keyword evidence="8 10" id="KW-0464">Manganese</keyword>
<dbReference type="NCBIfam" id="TIGR03639">
    <property type="entry name" value="cas1_NMENI"/>
    <property type="match status" value="1"/>
</dbReference>
<dbReference type="HAMAP" id="MF_01470">
    <property type="entry name" value="Cas1"/>
    <property type="match status" value="1"/>
</dbReference>
<reference evidence="12" key="1">
    <citation type="submission" date="2017-10" db="EMBL/GenBank/DDBJ databases">
        <title>Completed PacBio SMRT sequence of Methylosinus trichosporium OB3b reveals presence of a third large plasmid.</title>
        <authorList>
            <person name="Charles T.C."/>
            <person name="Lynch M.D.J."/>
            <person name="Heil J.R."/>
            <person name="Cheng J."/>
        </authorList>
    </citation>
    <scope>NUCLEOTIDE SEQUENCE [LARGE SCALE GENOMIC DNA]</scope>
    <source>
        <strain evidence="12">OB3b</strain>
    </source>
</reference>
<keyword evidence="6 10" id="KW-0051">Antiviral defense</keyword>
<dbReference type="EC" id="3.1.-.-" evidence="10"/>
<dbReference type="NCBIfam" id="TIGR00287">
    <property type="entry name" value="cas1"/>
    <property type="match status" value="1"/>
</dbReference>
<dbReference type="KEGG" id="mtw:CQW49_07980"/>
<keyword evidence="5 10" id="KW-0460">Magnesium</keyword>
<dbReference type="Pfam" id="PF01867">
    <property type="entry name" value="Cas_Cas1"/>
    <property type="match status" value="1"/>
</dbReference>
<dbReference type="Proteomes" id="UP000230709">
    <property type="component" value="Chromosome"/>
</dbReference>
<keyword evidence="12" id="KW-1185">Reference proteome</keyword>
<comment type="cofactor">
    <cofactor evidence="10">
        <name>Mg(2+)</name>
        <dbReference type="ChEBI" id="CHEBI:18420"/>
    </cofactor>
    <cofactor evidence="10">
        <name>Mn(2+)</name>
        <dbReference type="ChEBI" id="CHEBI:29035"/>
    </cofactor>
</comment>
<evidence type="ECO:0000256" key="3">
    <source>
        <dbReference type="ARBA" id="ARBA00022759"/>
    </source>
</evidence>
<evidence type="ECO:0000256" key="8">
    <source>
        <dbReference type="ARBA" id="ARBA00023211"/>
    </source>
</evidence>
<comment type="function">
    <text evidence="10">CRISPR (clustered regularly interspaced short palindromic repeat), is an adaptive immune system that provides protection against mobile genetic elements (viruses, transposable elements and conjugative plasmids). CRISPR clusters contain spacers, sequences complementary to antecedent mobile elements, and target invading nucleic acids. CRISPR clusters are transcribed and processed into CRISPR RNA (crRNA). Acts as a dsDNA endonuclease. Involved in the integration of spacer DNA into the CRISPR cassette.</text>
</comment>
<dbReference type="GO" id="GO:0016787">
    <property type="term" value="F:hydrolase activity"/>
    <property type="evidence" value="ECO:0007669"/>
    <property type="project" value="UniProtKB-KW"/>
</dbReference>
<dbReference type="InterPro" id="IPR002729">
    <property type="entry name" value="CRISPR-assoc_Cas1"/>
</dbReference>
<evidence type="ECO:0000313" key="11">
    <source>
        <dbReference type="EMBL" id="ATQ67842.1"/>
    </source>
</evidence>
<evidence type="ECO:0000256" key="1">
    <source>
        <dbReference type="ARBA" id="ARBA00022722"/>
    </source>
</evidence>
<dbReference type="InterPro" id="IPR042206">
    <property type="entry name" value="CRISPR-assoc_Cas1_C"/>
</dbReference>
<sequence length="301" mass="32622">MAWKGLHLSRPARLNFSDNQIVVAQDDGEARLPLEDVAYIILDAPHATLTSTLISACMEAGVVIVSVDARHTPNGLALPFHSHHRQAGVAAKQVLLSEPFKKRCWQGVVVAKIDNQAAHLESLGRNAEALRAMAKLVGSGDPDNVEARAARDYWRALYKDFTRDDACDLRNKMMNYGYAVVRACVARALVAYGLLPALGLHHVSVTNAFNLADDILEPFRPFVDAIAVARAEKRKKTDDLTIDDRRAMAGALHVNARVGKEIVSLLVASEKAAEGLVQAMESGSAAILKLPFFVTPKGSSP</sequence>
<evidence type="ECO:0000256" key="9">
    <source>
        <dbReference type="ARBA" id="ARBA00038592"/>
    </source>
</evidence>
<dbReference type="EMBL" id="CP023737">
    <property type="protein sequence ID" value="ATQ67842.1"/>
    <property type="molecule type" value="Genomic_DNA"/>
</dbReference>
<dbReference type="PANTHER" id="PTHR34353">
    <property type="entry name" value="CRISPR-ASSOCIATED ENDONUCLEASE CAS1 1"/>
    <property type="match status" value="1"/>
</dbReference>
<keyword evidence="4 10" id="KW-0378">Hydrolase</keyword>
<dbReference type="InterPro" id="IPR019855">
    <property type="entry name" value="CRISPR-assoc_Cas1_NMENI"/>
</dbReference>
<dbReference type="GO" id="GO:0043571">
    <property type="term" value="P:maintenance of CRISPR repeat elements"/>
    <property type="evidence" value="ECO:0007669"/>
    <property type="project" value="UniProtKB-UniRule"/>
</dbReference>